<dbReference type="SUPFAM" id="SSF81340">
    <property type="entry name" value="Clc chloride channel"/>
    <property type="match status" value="1"/>
</dbReference>
<feature type="transmembrane region" description="Helical" evidence="10">
    <location>
        <begin position="202"/>
        <end position="222"/>
    </location>
</feature>
<evidence type="ECO:0000256" key="10">
    <source>
        <dbReference type="SAM" id="Phobius"/>
    </source>
</evidence>
<dbReference type="GO" id="GO:0005254">
    <property type="term" value="F:chloride channel activity"/>
    <property type="evidence" value="ECO:0007669"/>
    <property type="project" value="UniProtKB-KW"/>
</dbReference>
<dbReference type="InterPro" id="IPR001807">
    <property type="entry name" value="ClC"/>
</dbReference>
<dbReference type="RefSeq" id="WP_166010627.1">
    <property type="nucleotide sequence ID" value="NZ_CP049888.1"/>
</dbReference>
<feature type="transmembrane region" description="Helical" evidence="10">
    <location>
        <begin position="20"/>
        <end position="43"/>
    </location>
</feature>
<dbReference type="Proteomes" id="UP000500741">
    <property type="component" value="Chromosome"/>
</dbReference>
<dbReference type="GO" id="GO:0034707">
    <property type="term" value="C:chloride channel complex"/>
    <property type="evidence" value="ECO:0007669"/>
    <property type="project" value="UniProtKB-KW"/>
</dbReference>
<evidence type="ECO:0000256" key="2">
    <source>
        <dbReference type="ARBA" id="ARBA00022448"/>
    </source>
</evidence>
<evidence type="ECO:0000256" key="6">
    <source>
        <dbReference type="ARBA" id="ARBA00023136"/>
    </source>
</evidence>
<keyword evidence="9" id="KW-0407">Ion channel</keyword>
<evidence type="ECO:0000256" key="3">
    <source>
        <dbReference type="ARBA" id="ARBA00022692"/>
    </source>
</evidence>
<reference evidence="11 12" key="1">
    <citation type="submission" date="2020-03" db="EMBL/GenBank/DDBJ databases">
        <title>Weissella sp. nov., isolated from Cybister lewisianus.</title>
        <authorList>
            <person name="Hyun D.-W."/>
            <person name="Bae J.-W."/>
        </authorList>
    </citation>
    <scope>NUCLEOTIDE SEQUENCE [LARGE SCALE GENOMIC DNA]</scope>
    <source>
        <strain evidence="11 12">HDW19</strain>
    </source>
</reference>
<keyword evidence="8" id="KW-0868">Chloride</keyword>
<evidence type="ECO:0000313" key="11">
    <source>
        <dbReference type="EMBL" id="QIL50735.1"/>
    </source>
</evidence>
<dbReference type="InterPro" id="IPR050368">
    <property type="entry name" value="ClC-type_chloride_channel"/>
</dbReference>
<proteinExistence type="predicted"/>
<organism evidence="11 12">
    <name type="scientific">Weissella coleopterorum</name>
    <dbReference type="NCBI Taxonomy" id="2714949"/>
    <lineage>
        <taxon>Bacteria</taxon>
        <taxon>Bacillati</taxon>
        <taxon>Bacillota</taxon>
        <taxon>Bacilli</taxon>
        <taxon>Lactobacillales</taxon>
        <taxon>Lactobacillaceae</taxon>
        <taxon>Weissella</taxon>
    </lineage>
</organism>
<feature type="transmembrane region" description="Helical" evidence="10">
    <location>
        <begin position="165"/>
        <end position="190"/>
    </location>
</feature>
<keyword evidence="3 10" id="KW-0812">Transmembrane</keyword>
<evidence type="ECO:0000256" key="9">
    <source>
        <dbReference type="ARBA" id="ARBA00023303"/>
    </source>
</evidence>
<keyword evidence="4 10" id="KW-1133">Transmembrane helix</keyword>
<gene>
    <name evidence="11" type="ORF">G7084_05025</name>
</gene>
<dbReference type="AlphaFoldDB" id="A0A6G8B0J4"/>
<dbReference type="EMBL" id="CP049888">
    <property type="protein sequence ID" value="QIL50735.1"/>
    <property type="molecule type" value="Genomic_DNA"/>
</dbReference>
<dbReference type="CDD" id="cd01033">
    <property type="entry name" value="ClC_like"/>
    <property type="match status" value="1"/>
</dbReference>
<name>A0A6G8B0J4_9LACO</name>
<accession>A0A6G8B0J4</accession>
<feature type="transmembrane region" description="Helical" evidence="10">
    <location>
        <begin position="307"/>
        <end position="331"/>
    </location>
</feature>
<keyword evidence="5" id="KW-0406">Ion transport</keyword>
<evidence type="ECO:0000256" key="8">
    <source>
        <dbReference type="ARBA" id="ARBA00023214"/>
    </source>
</evidence>
<feature type="transmembrane region" description="Helical" evidence="10">
    <location>
        <begin position="371"/>
        <end position="394"/>
    </location>
</feature>
<sequence length="426" mass="45886">MERGLKEQKNLKVLHQQTEILIISTVVLGIMVGISSLILSLFLDKVEQFFLSFKESADMPSAIMITGNHRLMSVIIGGVVATAIWYILRTKFKPIISINQALKGQQMPWVQTIIDVLIQIMFVGTGGSVGRELAPREAGAMLAQRWSNLINKLGLSKITLEDQQLLIAAAAGAGFAGIYIAPITGMLFCVEILLKKITPKTVAVSLGMSVISMLIGTLVKGFKPYYLIHDTHFNFRILPFVLIAGPLIGIAGALFRKAFQWADQFQAKNKQILWQLPLAAILTGLVATVFPQIMGNGRALAQLSMNYSHQFFIGILIFGALAKALVTVLTIRAGASGGTLTPSIAIGSALGVLIGLGFHLLGFPISLSQAALIGAAILLSASQQAPLMALFMIFEVSHLDYSAFLPLGLGVTIAVIISQLYFKGRL</sequence>
<evidence type="ECO:0000256" key="4">
    <source>
        <dbReference type="ARBA" id="ARBA00022989"/>
    </source>
</evidence>
<dbReference type="Pfam" id="PF00654">
    <property type="entry name" value="Voltage_CLC"/>
    <property type="match status" value="1"/>
</dbReference>
<keyword evidence="6 10" id="KW-0472">Membrane</keyword>
<feature type="transmembrane region" description="Helical" evidence="10">
    <location>
        <begin position="343"/>
        <end position="365"/>
    </location>
</feature>
<feature type="transmembrane region" description="Helical" evidence="10">
    <location>
        <begin position="237"/>
        <end position="255"/>
    </location>
</feature>
<evidence type="ECO:0000256" key="5">
    <source>
        <dbReference type="ARBA" id="ARBA00023065"/>
    </source>
</evidence>
<dbReference type="PANTHER" id="PTHR43427">
    <property type="entry name" value="CHLORIDE CHANNEL PROTEIN CLC-E"/>
    <property type="match status" value="1"/>
</dbReference>
<dbReference type="KEGG" id="wco:G7084_05025"/>
<evidence type="ECO:0000256" key="1">
    <source>
        <dbReference type="ARBA" id="ARBA00004141"/>
    </source>
</evidence>
<keyword evidence="7" id="KW-0869">Chloride channel</keyword>
<comment type="subcellular location">
    <subcellularLocation>
        <location evidence="1">Membrane</location>
        <topology evidence="1">Multi-pass membrane protein</topology>
    </subcellularLocation>
</comment>
<keyword evidence="2" id="KW-0813">Transport</keyword>
<dbReference type="PRINTS" id="PR00762">
    <property type="entry name" value="CLCHANNEL"/>
</dbReference>
<dbReference type="PANTHER" id="PTHR43427:SF6">
    <property type="entry name" value="CHLORIDE CHANNEL PROTEIN CLC-E"/>
    <property type="match status" value="1"/>
</dbReference>
<keyword evidence="12" id="KW-1185">Reference proteome</keyword>
<dbReference type="Gene3D" id="1.10.3080.10">
    <property type="entry name" value="Clc chloride channel"/>
    <property type="match status" value="1"/>
</dbReference>
<feature type="transmembrane region" description="Helical" evidence="10">
    <location>
        <begin position="276"/>
        <end position="295"/>
    </location>
</feature>
<feature type="transmembrane region" description="Helical" evidence="10">
    <location>
        <begin position="71"/>
        <end position="88"/>
    </location>
</feature>
<feature type="transmembrane region" description="Helical" evidence="10">
    <location>
        <begin position="401"/>
        <end position="422"/>
    </location>
</feature>
<evidence type="ECO:0000256" key="7">
    <source>
        <dbReference type="ARBA" id="ARBA00023173"/>
    </source>
</evidence>
<protein>
    <submittedName>
        <fullName evidence="11">Chloride channel protein</fullName>
    </submittedName>
</protein>
<evidence type="ECO:0000313" key="12">
    <source>
        <dbReference type="Proteomes" id="UP000500741"/>
    </source>
</evidence>
<dbReference type="InterPro" id="IPR014743">
    <property type="entry name" value="Cl-channel_core"/>
</dbReference>